<reference evidence="2" key="1">
    <citation type="journal article" date="2018" name="Genome Biol. Evol.">
        <title>Genomics and development of Lentinus tigrinus, a white-rot wood-decaying mushroom with dimorphic fruiting bodies.</title>
        <authorList>
            <person name="Wu B."/>
            <person name="Xu Z."/>
            <person name="Knudson A."/>
            <person name="Carlson A."/>
            <person name="Chen N."/>
            <person name="Kovaka S."/>
            <person name="LaButti K."/>
            <person name="Lipzen A."/>
            <person name="Pennachio C."/>
            <person name="Riley R."/>
            <person name="Schakwitz W."/>
            <person name="Umezawa K."/>
            <person name="Ohm R.A."/>
            <person name="Grigoriev I.V."/>
            <person name="Nagy L.G."/>
            <person name="Gibbons J."/>
            <person name="Hibbett D."/>
        </authorList>
    </citation>
    <scope>NUCLEOTIDE SEQUENCE [LARGE SCALE GENOMIC DNA]</scope>
    <source>
        <strain evidence="2">ALCF2SS1-6</strain>
    </source>
</reference>
<feature type="region of interest" description="Disordered" evidence="1">
    <location>
        <begin position="156"/>
        <end position="176"/>
    </location>
</feature>
<dbReference type="EMBL" id="ML122321">
    <property type="protein sequence ID" value="RPD53460.1"/>
    <property type="molecule type" value="Genomic_DNA"/>
</dbReference>
<feature type="compositionally biased region" description="Basic and acidic residues" evidence="1">
    <location>
        <begin position="309"/>
        <end position="325"/>
    </location>
</feature>
<keyword evidence="3" id="KW-1185">Reference proteome</keyword>
<accession>A0A5C2RQK8</accession>
<feature type="region of interest" description="Disordered" evidence="1">
    <location>
        <begin position="305"/>
        <end position="326"/>
    </location>
</feature>
<dbReference type="AlphaFoldDB" id="A0A5C2RQK8"/>
<sequence>MFGLGSASLSGVTASLSHHPPAPQLESMLSSVRNYLFRILYCPTSETIPLRTLLRLSGDQPREWDPTFEDYYALLLERDPDMSPFFLYFGFSTHSQRPRTQRCAKLFQCCIAKVEMSAMSTDTSDWVGTSLLMTIVTDDHTTGRTRLAGALKLECTAEPRSNPPRRDQDTDGTAEEVVSNAAPAAVAAAAAHESTPRAAQPTFVFRHRVRMYNRPPPMTRAGGETILFRYTFPRRRRFDRPDLTRVSAAVTSIQERLRQQGPDAPGEGEGDAEEVLMRTYWFAALMFCVLAGREGDDTRLCRRCSSGSERPEIGSKSRPLRENARGFEGGGENLMCRFEDDQEAGKGVHDKGEVFGQFVVAAGVRASHRASPE</sequence>
<gene>
    <name evidence="2" type="ORF">L227DRAFT_616957</name>
</gene>
<name>A0A5C2RQK8_9APHY</name>
<evidence type="ECO:0000256" key="1">
    <source>
        <dbReference type="SAM" id="MobiDB-lite"/>
    </source>
</evidence>
<proteinExistence type="predicted"/>
<organism evidence="2 3">
    <name type="scientific">Lentinus tigrinus ALCF2SS1-6</name>
    <dbReference type="NCBI Taxonomy" id="1328759"/>
    <lineage>
        <taxon>Eukaryota</taxon>
        <taxon>Fungi</taxon>
        <taxon>Dikarya</taxon>
        <taxon>Basidiomycota</taxon>
        <taxon>Agaricomycotina</taxon>
        <taxon>Agaricomycetes</taxon>
        <taxon>Polyporales</taxon>
        <taxon>Polyporaceae</taxon>
        <taxon>Lentinus</taxon>
    </lineage>
</organism>
<dbReference type="Proteomes" id="UP000313359">
    <property type="component" value="Unassembled WGS sequence"/>
</dbReference>
<evidence type="ECO:0000313" key="2">
    <source>
        <dbReference type="EMBL" id="RPD53460.1"/>
    </source>
</evidence>
<protein>
    <submittedName>
        <fullName evidence="2">Uncharacterized protein</fullName>
    </submittedName>
</protein>
<evidence type="ECO:0000313" key="3">
    <source>
        <dbReference type="Proteomes" id="UP000313359"/>
    </source>
</evidence>